<evidence type="ECO:0000313" key="1">
    <source>
        <dbReference type="EMBL" id="KAB8195628.1"/>
    </source>
</evidence>
<organism evidence="1 2">
    <name type="scientific">Marilutibacter maris</name>
    <dbReference type="NCBI Taxonomy" id="1605891"/>
    <lineage>
        <taxon>Bacteria</taxon>
        <taxon>Pseudomonadati</taxon>
        <taxon>Pseudomonadota</taxon>
        <taxon>Gammaproteobacteria</taxon>
        <taxon>Lysobacterales</taxon>
        <taxon>Lysobacteraceae</taxon>
        <taxon>Marilutibacter</taxon>
    </lineage>
</organism>
<dbReference type="AlphaFoldDB" id="A0A508AW48"/>
<accession>A0A508AW48</accession>
<gene>
    <name evidence="1" type="ORF">FKV24_004990</name>
</gene>
<sequence>MKKWLYGVSLVIGFAVPLSVAAESAPGDLFPEEGLNPEDIQSLYIGQSYHSQQVVLGARADGFTATAIYDRATDRIYVDTAYASFDVGLGQAALQAAKGNSALANSMASDLRSSFLTQHSFEITVGSIGLPSYTPPSGIPEPCDLSPCDPWAYMIREGFMESYLGFRVWDPRVDPWWEMAHTDEEVEEDKAAFNRAKDHWCDQEASDSMQILAGLLSGTPACITGETNPFSASVCAGSVVTILDGFRSDASEKCHQKYPGPGAWHFP</sequence>
<protein>
    <submittedName>
        <fullName evidence="1">Uncharacterized protein</fullName>
    </submittedName>
</protein>
<dbReference type="RefSeq" id="WP_141481593.1">
    <property type="nucleotide sequence ID" value="NZ_VICD02000069.1"/>
</dbReference>
<evidence type="ECO:0000313" key="2">
    <source>
        <dbReference type="Proteomes" id="UP000320431"/>
    </source>
</evidence>
<comment type="caution">
    <text evidence="1">The sequence shown here is derived from an EMBL/GenBank/DDBJ whole genome shotgun (WGS) entry which is preliminary data.</text>
</comment>
<dbReference type="Proteomes" id="UP000320431">
    <property type="component" value="Unassembled WGS sequence"/>
</dbReference>
<reference evidence="1 2" key="1">
    <citation type="submission" date="2019-10" db="EMBL/GenBank/DDBJ databases">
        <title>Lysobacter alkalisoli sp. nov., isolated from saline-alkaline soil.</title>
        <authorList>
            <person name="Sun J.-Q."/>
        </authorList>
    </citation>
    <scope>NUCLEOTIDE SEQUENCE [LARGE SCALE GENOMIC DNA]</scope>
    <source>
        <strain evidence="1 2">KCTC 42381</strain>
    </source>
</reference>
<name>A0A508AW48_9GAMM</name>
<dbReference type="EMBL" id="VICD02000069">
    <property type="protein sequence ID" value="KAB8195628.1"/>
    <property type="molecule type" value="Genomic_DNA"/>
</dbReference>
<proteinExistence type="predicted"/>